<evidence type="ECO:0000256" key="1">
    <source>
        <dbReference type="SAM" id="MobiDB-lite"/>
    </source>
</evidence>
<dbReference type="AlphaFoldDB" id="A0A5K1K131"/>
<accession>A0A5K1K131</accession>
<sequence>MRRFRAALARSAPENLALSIPYYSEAIVDTLTPHASRLSSFNVGPTLLLDREQVAHPKLQRLLCVSHPPCVELDMWCTSPLTFSFTLFTKLRSLQLQHTHFHAPVVPYLSLCHLRLDHCAVRPSPTSPHVHALCAIHNTLEFFPSLETLSLTCCLPDKDPADVNDALPAPDLSKSVHLPRLRHLELTDLCDHMHRFLSHLVFPPTTALALQPTTTLALQPEFDEPATLIAGLGDPVPALHAELHLEIQASSDSCEESVHWETHGGGVRPVHVQLPSLTTSPAIIVHFTRELVAALAPARGVTTVTAVGAVNIYRYWDELWPEVGPQLRRLVCAEQDPKELVSQLERERFDIGLLGAVDAGTFACPVLEVLALEWHLPPRLDYGLDGDWRVLRDRDDGRYLARCGRAAAVVARVLRHAQSVPLRAGGGGVQPASQAGGQGVPDQGGLRYSGPGDPSCFARVADRFGGGADARQVGQSG</sequence>
<gene>
    <name evidence="2" type="primary">E2EAF6</name>
</gene>
<keyword evidence="2" id="KW-0560">Oxidoreductase</keyword>
<dbReference type="SUPFAM" id="SSF52047">
    <property type="entry name" value="RNI-like"/>
    <property type="match status" value="1"/>
</dbReference>
<organism evidence="2">
    <name type="scientific">Ganoderma boninense</name>
    <dbReference type="NCBI Taxonomy" id="34458"/>
    <lineage>
        <taxon>Eukaryota</taxon>
        <taxon>Fungi</taxon>
        <taxon>Dikarya</taxon>
        <taxon>Basidiomycota</taxon>
        <taxon>Agaricomycotina</taxon>
        <taxon>Agaricomycetes</taxon>
        <taxon>Polyporales</taxon>
        <taxon>Polyporaceae</taxon>
        <taxon>Ganoderma</taxon>
    </lineage>
</organism>
<dbReference type="GO" id="GO:0004497">
    <property type="term" value="F:monooxygenase activity"/>
    <property type="evidence" value="ECO:0007669"/>
    <property type="project" value="UniProtKB-KW"/>
</dbReference>
<proteinExistence type="predicted"/>
<keyword evidence="2" id="KW-0503">Monooxygenase</keyword>
<feature type="region of interest" description="Disordered" evidence="1">
    <location>
        <begin position="425"/>
        <end position="454"/>
    </location>
</feature>
<reference evidence="2" key="1">
    <citation type="submission" date="2019-10" db="EMBL/GenBank/DDBJ databases">
        <authorList>
            <person name="Nor Muhammad N."/>
        </authorList>
    </citation>
    <scope>NUCLEOTIDE SEQUENCE</scope>
</reference>
<evidence type="ECO:0000313" key="2">
    <source>
        <dbReference type="EMBL" id="VWO99060.1"/>
    </source>
</evidence>
<name>A0A5K1K131_9APHY</name>
<dbReference type="EMBL" id="LR727375">
    <property type="protein sequence ID" value="VWO99060.1"/>
    <property type="molecule type" value="Genomic_DNA"/>
</dbReference>
<protein>
    <submittedName>
        <fullName evidence="2">Cytochrome P450 monooxygenase CYP52X1</fullName>
    </submittedName>
</protein>